<dbReference type="AlphaFoldDB" id="A0A1Y1Y7E0"/>
<dbReference type="OrthoDB" id="40902at2759"/>
<evidence type="ECO:0000256" key="2">
    <source>
        <dbReference type="ARBA" id="ARBA00012369"/>
    </source>
</evidence>
<dbReference type="EC" id="3.1.4.12" evidence="2"/>
<dbReference type="CDD" id="cd09078">
    <property type="entry name" value="nSMase"/>
    <property type="match status" value="1"/>
</dbReference>
<evidence type="ECO:0000313" key="8">
    <source>
        <dbReference type="Proteomes" id="UP000193498"/>
    </source>
</evidence>
<reference evidence="7 8" key="1">
    <citation type="submission" date="2016-07" db="EMBL/GenBank/DDBJ databases">
        <title>Pervasive Adenine N6-methylation of Active Genes in Fungi.</title>
        <authorList>
            <consortium name="DOE Joint Genome Institute"/>
            <person name="Mondo S.J."/>
            <person name="Dannebaum R.O."/>
            <person name="Kuo R.C."/>
            <person name="Labutti K."/>
            <person name="Haridas S."/>
            <person name="Kuo A."/>
            <person name="Salamov A."/>
            <person name="Ahrendt S.R."/>
            <person name="Lipzen A."/>
            <person name="Sullivan W."/>
            <person name="Andreopoulos W.B."/>
            <person name="Clum A."/>
            <person name="Lindquist E."/>
            <person name="Daum C."/>
            <person name="Ramamoorthy G.K."/>
            <person name="Gryganskyi A."/>
            <person name="Culley D."/>
            <person name="Magnuson J.K."/>
            <person name="James T.Y."/>
            <person name="O'Malley M.A."/>
            <person name="Stajich J.E."/>
            <person name="Spatafora J.W."/>
            <person name="Visel A."/>
            <person name="Grigoriev I.V."/>
        </authorList>
    </citation>
    <scope>NUCLEOTIDE SEQUENCE [LARGE SCALE GENOMIC DNA]</scope>
    <source>
        <strain evidence="7 8">CBS 931.73</strain>
    </source>
</reference>
<dbReference type="InParanoid" id="A0A1Y1Y7E0"/>
<dbReference type="EMBL" id="MCFE01000228">
    <property type="protein sequence ID" value="ORX93646.1"/>
    <property type="molecule type" value="Genomic_DNA"/>
</dbReference>
<dbReference type="Proteomes" id="UP000193498">
    <property type="component" value="Unassembled WGS sequence"/>
</dbReference>
<feature type="domain" description="Endonuclease/exonuclease/phosphatase" evidence="6">
    <location>
        <begin position="53"/>
        <end position="300"/>
    </location>
</feature>
<organism evidence="7 8">
    <name type="scientific">Basidiobolus meristosporus CBS 931.73</name>
    <dbReference type="NCBI Taxonomy" id="1314790"/>
    <lineage>
        <taxon>Eukaryota</taxon>
        <taxon>Fungi</taxon>
        <taxon>Fungi incertae sedis</taxon>
        <taxon>Zoopagomycota</taxon>
        <taxon>Entomophthoromycotina</taxon>
        <taxon>Basidiobolomycetes</taxon>
        <taxon>Basidiobolales</taxon>
        <taxon>Basidiobolaceae</taxon>
        <taxon>Basidiobolus</taxon>
    </lineage>
</organism>
<name>A0A1Y1Y7E0_9FUNG</name>
<dbReference type="InterPro" id="IPR017766">
    <property type="entry name" value="Sphingomyelinase/PLipase_C"/>
</dbReference>
<dbReference type="GO" id="GO:0005576">
    <property type="term" value="C:extracellular region"/>
    <property type="evidence" value="ECO:0007669"/>
    <property type="project" value="InterPro"/>
</dbReference>
<evidence type="ECO:0000256" key="4">
    <source>
        <dbReference type="ARBA" id="ARBA00022801"/>
    </source>
</evidence>
<keyword evidence="8" id="KW-1185">Reference proteome</keyword>
<dbReference type="InterPro" id="IPR036691">
    <property type="entry name" value="Endo/exonu/phosph_ase_sf"/>
</dbReference>
<dbReference type="Pfam" id="PF03372">
    <property type="entry name" value="Exo_endo_phos"/>
    <property type="match status" value="1"/>
</dbReference>
<dbReference type="PANTHER" id="PTHR16320">
    <property type="entry name" value="SPHINGOMYELINASE FAMILY MEMBER"/>
    <property type="match status" value="1"/>
</dbReference>
<dbReference type="NCBIfam" id="TIGR03395">
    <property type="entry name" value="sphingomy"/>
    <property type="match status" value="1"/>
</dbReference>
<feature type="chain" id="PRO_5013095970" description="sphingomyelin phosphodiesterase" evidence="5">
    <location>
        <begin position="17"/>
        <end position="313"/>
    </location>
</feature>
<dbReference type="PANTHER" id="PTHR16320:SF23">
    <property type="entry name" value="SPHINGOMYELINASE C 1"/>
    <property type="match status" value="1"/>
</dbReference>
<dbReference type="InterPro" id="IPR038772">
    <property type="entry name" value="Sph/SMPD2-like"/>
</dbReference>
<evidence type="ECO:0000256" key="1">
    <source>
        <dbReference type="ARBA" id="ARBA00006335"/>
    </source>
</evidence>
<keyword evidence="4" id="KW-0378">Hydrolase</keyword>
<dbReference type="STRING" id="1314790.A0A1Y1Y7E0"/>
<accession>A0A1Y1Y7E0</accession>
<dbReference type="Gene3D" id="3.60.10.10">
    <property type="entry name" value="Endonuclease/exonuclease/phosphatase"/>
    <property type="match status" value="1"/>
</dbReference>
<keyword evidence="3 5" id="KW-0732">Signal</keyword>
<dbReference type="InterPro" id="IPR005135">
    <property type="entry name" value="Endo/exonuclease/phosphatase"/>
</dbReference>
<evidence type="ECO:0000256" key="3">
    <source>
        <dbReference type="ARBA" id="ARBA00022729"/>
    </source>
</evidence>
<dbReference type="SUPFAM" id="SSF56219">
    <property type="entry name" value="DNase I-like"/>
    <property type="match status" value="1"/>
</dbReference>
<evidence type="ECO:0000259" key="6">
    <source>
        <dbReference type="Pfam" id="PF03372"/>
    </source>
</evidence>
<comment type="caution">
    <text evidence="7">The sequence shown here is derived from an EMBL/GenBank/DDBJ whole genome shotgun (WGS) entry which is preliminary data.</text>
</comment>
<sequence length="313" mass="35355">MKATILLSALFTLANGYPTGSQSSIKALSHNIYLMSKLLYPNWGQDIRAKLIGNADYFQGHDFVFIQEAFEASSRQILVANTKAQYPYRTEVIGLTKSGWNATLGNFRTSAAEDGGVMTISKWPIDEKIQYIYNSGCGADYFSNKGFAYVKINRNGEYIHVFNTHLQADDSLCSKGQARSVRTSQLLELRRFLDEKKIPKDQLVLFGGDLNVNKGSTEFTEALQTLNAVAPAYDGLEYTYDPKTNAIAKWGNPNSPGEYLDHIWYHRDHLALRDFKQTALLEKSEPYTIKKVEYRDFSDHYPVQVVANVDEAK</sequence>
<feature type="signal peptide" evidence="5">
    <location>
        <begin position="1"/>
        <end position="16"/>
    </location>
</feature>
<dbReference type="GO" id="GO:0004767">
    <property type="term" value="F:sphingomyelin phosphodiesterase activity"/>
    <property type="evidence" value="ECO:0007669"/>
    <property type="project" value="UniProtKB-EC"/>
</dbReference>
<comment type="similarity">
    <text evidence="1">Belongs to the neutral sphingomyelinase family.</text>
</comment>
<protein>
    <recommendedName>
        <fullName evidence="2">sphingomyelin phosphodiesterase</fullName>
        <ecNumber evidence="2">3.1.4.12</ecNumber>
    </recommendedName>
</protein>
<gene>
    <name evidence="7" type="ORF">K493DRAFT_353216</name>
</gene>
<evidence type="ECO:0000256" key="5">
    <source>
        <dbReference type="SAM" id="SignalP"/>
    </source>
</evidence>
<proteinExistence type="inferred from homology"/>
<evidence type="ECO:0000313" key="7">
    <source>
        <dbReference type="EMBL" id="ORX93646.1"/>
    </source>
</evidence>